<evidence type="ECO:0000259" key="1">
    <source>
        <dbReference type="Pfam" id="PF00076"/>
    </source>
</evidence>
<protein>
    <recommendedName>
        <fullName evidence="1">RRM domain-containing protein</fullName>
    </recommendedName>
</protein>
<organism evidence="2 3">
    <name type="scientific">Brassica cretica</name>
    <name type="common">Mustard</name>
    <dbReference type="NCBI Taxonomy" id="69181"/>
    <lineage>
        <taxon>Eukaryota</taxon>
        <taxon>Viridiplantae</taxon>
        <taxon>Streptophyta</taxon>
        <taxon>Embryophyta</taxon>
        <taxon>Tracheophyta</taxon>
        <taxon>Spermatophyta</taxon>
        <taxon>Magnoliopsida</taxon>
        <taxon>eudicotyledons</taxon>
        <taxon>Gunneridae</taxon>
        <taxon>Pentapetalae</taxon>
        <taxon>rosids</taxon>
        <taxon>malvids</taxon>
        <taxon>Brassicales</taxon>
        <taxon>Brassicaceae</taxon>
        <taxon>Brassiceae</taxon>
        <taxon>Brassica</taxon>
    </lineage>
</organism>
<gene>
    <name evidence="2" type="ORF">DY000_02050810</name>
</gene>
<dbReference type="Pfam" id="PF00076">
    <property type="entry name" value="RRM_1"/>
    <property type="match status" value="1"/>
</dbReference>
<keyword evidence="3" id="KW-1185">Reference proteome</keyword>
<sequence length="106" mass="12225">MNRFNGVFKESAEDRACEGTINDIRVGGTSLVHFAATKDSLSRHFNKFGEVLKAVIVTDLATRQPSGLMLERSLLLGPRIELWRMRSRSRLIFSEIRWSWEGWRSQ</sequence>
<dbReference type="SUPFAM" id="SSF54928">
    <property type="entry name" value="RNA-binding domain, RBD"/>
    <property type="match status" value="1"/>
</dbReference>
<evidence type="ECO:0000313" key="3">
    <source>
        <dbReference type="Proteomes" id="UP000266723"/>
    </source>
</evidence>
<dbReference type="Proteomes" id="UP000266723">
    <property type="component" value="Unassembled WGS sequence"/>
</dbReference>
<comment type="caution">
    <text evidence="2">The sequence shown here is derived from an EMBL/GenBank/DDBJ whole genome shotgun (WGS) entry which is preliminary data.</text>
</comment>
<accession>A0ABQ7EYN2</accession>
<proteinExistence type="predicted"/>
<dbReference type="EMBL" id="QGKV02000297">
    <property type="protein sequence ID" value="KAF3608215.1"/>
    <property type="molecule type" value="Genomic_DNA"/>
</dbReference>
<dbReference type="InterPro" id="IPR035979">
    <property type="entry name" value="RBD_domain_sf"/>
</dbReference>
<reference evidence="2 3" key="1">
    <citation type="journal article" date="2020" name="BMC Genomics">
        <title>Intraspecific diversification of the crop wild relative Brassica cretica Lam. using demographic model selection.</title>
        <authorList>
            <person name="Kioukis A."/>
            <person name="Michalopoulou V.A."/>
            <person name="Briers L."/>
            <person name="Pirintsos S."/>
            <person name="Studholme D.J."/>
            <person name="Pavlidis P."/>
            <person name="Sarris P.F."/>
        </authorList>
    </citation>
    <scope>NUCLEOTIDE SEQUENCE [LARGE SCALE GENOMIC DNA]</scope>
    <source>
        <strain evidence="3">cv. PFS-1207/04</strain>
    </source>
</reference>
<name>A0ABQ7EYN2_BRACR</name>
<feature type="domain" description="RRM" evidence="1">
    <location>
        <begin position="33"/>
        <end position="67"/>
    </location>
</feature>
<evidence type="ECO:0000313" key="2">
    <source>
        <dbReference type="EMBL" id="KAF3608215.1"/>
    </source>
</evidence>
<dbReference type="InterPro" id="IPR000504">
    <property type="entry name" value="RRM_dom"/>
</dbReference>